<proteinExistence type="predicted"/>
<gene>
    <name evidence="1" type="ORF">OBE_01828</name>
</gene>
<sequence length="36" mass="3990">MENINSNLVGLTDSEVQKRIDEGKVNISTNIKTKSI</sequence>
<comment type="caution">
    <text evidence="1">The sequence shown here is derived from an EMBL/GenBank/DDBJ whole genome shotgun (WGS) entry which is preliminary data.</text>
</comment>
<protein>
    <submittedName>
        <fullName evidence="1">Uncharacterized protein</fullName>
    </submittedName>
</protein>
<dbReference type="EMBL" id="AJWZ01001193">
    <property type="protein sequence ID" value="EKC74522.1"/>
    <property type="molecule type" value="Genomic_DNA"/>
</dbReference>
<reference evidence="1" key="1">
    <citation type="journal article" date="2013" name="Environ. Microbiol.">
        <title>Microbiota from the distal guts of lean and obese adolescents exhibit partial functional redundancy besides clear differences in community structure.</title>
        <authorList>
            <person name="Ferrer M."/>
            <person name="Ruiz A."/>
            <person name="Lanza F."/>
            <person name="Haange S.B."/>
            <person name="Oberbach A."/>
            <person name="Till H."/>
            <person name="Bargiela R."/>
            <person name="Campoy C."/>
            <person name="Segura M.T."/>
            <person name="Richter M."/>
            <person name="von Bergen M."/>
            <person name="Seifert J."/>
            <person name="Suarez A."/>
        </authorList>
    </citation>
    <scope>NUCLEOTIDE SEQUENCE</scope>
</reference>
<evidence type="ECO:0000313" key="1">
    <source>
        <dbReference type="EMBL" id="EKC74522.1"/>
    </source>
</evidence>
<name>K1TN11_9ZZZZ</name>
<feature type="non-terminal residue" evidence="1">
    <location>
        <position position="36"/>
    </location>
</feature>
<accession>K1TN11</accession>
<organism evidence="1">
    <name type="scientific">human gut metagenome</name>
    <dbReference type="NCBI Taxonomy" id="408170"/>
    <lineage>
        <taxon>unclassified sequences</taxon>
        <taxon>metagenomes</taxon>
        <taxon>organismal metagenomes</taxon>
    </lineage>
</organism>
<dbReference type="AlphaFoldDB" id="K1TN11"/>